<reference evidence="3 4" key="1">
    <citation type="submission" date="2014-06" db="EMBL/GenBank/DDBJ databases">
        <title>Evolutionary Origins and Diversification of the Mycorrhizal Mutualists.</title>
        <authorList>
            <consortium name="DOE Joint Genome Institute"/>
            <consortium name="Mycorrhizal Genomics Consortium"/>
            <person name="Kohler A."/>
            <person name="Kuo A."/>
            <person name="Nagy L.G."/>
            <person name="Floudas D."/>
            <person name="Copeland A."/>
            <person name="Barry K.W."/>
            <person name="Cichocki N."/>
            <person name="Veneault-Fourrey C."/>
            <person name="LaButti K."/>
            <person name="Lindquist E.A."/>
            <person name="Lipzen A."/>
            <person name="Lundell T."/>
            <person name="Morin E."/>
            <person name="Murat C."/>
            <person name="Riley R."/>
            <person name="Ohm R."/>
            <person name="Sun H."/>
            <person name="Tunlid A."/>
            <person name="Henrissat B."/>
            <person name="Grigoriev I.V."/>
            <person name="Hibbett D.S."/>
            <person name="Martin F."/>
        </authorList>
    </citation>
    <scope>NUCLEOTIDE SEQUENCE [LARGE SCALE GENOMIC DNA]</scope>
    <source>
        <strain evidence="3 4">SS14</strain>
    </source>
</reference>
<proteinExistence type="predicted"/>
<dbReference type="OrthoDB" id="10004862at2759"/>
<dbReference type="AlphaFoldDB" id="A0A0C9VRU0"/>
<keyword evidence="4" id="KW-1185">Reference proteome</keyword>
<dbReference type="Proteomes" id="UP000054279">
    <property type="component" value="Unassembled WGS sequence"/>
</dbReference>
<organism evidence="3 4">
    <name type="scientific">Sphaerobolus stellatus (strain SS14)</name>
    <dbReference type="NCBI Taxonomy" id="990650"/>
    <lineage>
        <taxon>Eukaryota</taxon>
        <taxon>Fungi</taxon>
        <taxon>Dikarya</taxon>
        <taxon>Basidiomycota</taxon>
        <taxon>Agaricomycotina</taxon>
        <taxon>Agaricomycetes</taxon>
        <taxon>Phallomycetidae</taxon>
        <taxon>Geastrales</taxon>
        <taxon>Sphaerobolaceae</taxon>
        <taxon>Sphaerobolus</taxon>
    </lineage>
</organism>
<dbReference type="GO" id="GO:0016491">
    <property type="term" value="F:oxidoreductase activity"/>
    <property type="evidence" value="ECO:0007669"/>
    <property type="project" value="UniProtKB-KW"/>
</dbReference>
<feature type="region of interest" description="Disordered" evidence="2">
    <location>
        <begin position="1"/>
        <end position="24"/>
    </location>
</feature>
<evidence type="ECO:0000313" key="4">
    <source>
        <dbReference type="Proteomes" id="UP000054279"/>
    </source>
</evidence>
<dbReference type="PANTHER" id="PTHR35870">
    <property type="entry name" value="PROTEIN, PUTATIVE (AFU_ORTHOLOGUE AFUA_5G03330)-RELATED"/>
    <property type="match status" value="1"/>
</dbReference>
<evidence type="ECO:0000256" key="1">
    <source>
        <dbReference type="ARBA" id="ARBA00023002"/>
    </source>
</evidence>
<evidence type="ECO:0000256" key="2">
    <source>
        <dbReference type="SAM" id="MobiDB-lite"/>
    </source>
</evidence>
<dbReference type="InterPro" id="IPR025337">
    <property type="entry name" value="Questin_oxidase-like"/>
</dbReference>
<dbReference type="Pfam" id="PF14027">
    <property type="entry name" value="Questin_oxidase"/>
    <property type="match status" value="1"/>
</dbReference>
<dbReference type="HOGENOM" id="CLU_019145_1_0_1"/>
<feature type="compositionally biased region" description="Polar residues" evidence="2">
    <location>
        <begin position="1"/>
        <end position="12"/>
    </location>
</feature>
<evidence type="ECO:0000313" key="3">
    <source>
        <dbReference type="EMBL" id="KIJ41070.1"/>
    </source>
</evidence>
<dbReference type="PANTHER" id="PTHR35870:SF1">
    <property type="entry name" value="PROTEIN, PUTATIVE (AFU_ORTHOLOGUE AFUA_5G03330)-RELATED"/>
    <property type="match status" value="1"/>
</dbReference>
<keyword evidence="1" id="KW-0560">Oxidoreductase</keyword>
<sequence>MESLPSLSSTIQPGILNFPGSTPESKRLTEELLKTDEENHHCYFVAAGFHNHLSHHLLAAYDLGAPVELIQAIYDDEAKDQRPIDLNVNGVIPDGSPKAGDIRDQTWTNWLGDQKAYAAYVHFFTKKVGTLGVEKTLENYVFSPMANGNGAYMLLRVVGGAVHPFIQIGYGLEFSSEVEVVAGLAQAAIHEARSFCYLPFDKFVDAEITDNETENSKGRQPKRGPSVLYILRQLYDSPKLVPKMPYDPNALLSKRMKDFMEGGVRQAELNRIMSQFDPGQTDEELEERIEELTFLAILLTFGTGRPNRKPRLDFFLMHMLTSSIFLPSYMKAIKNIQFKRELLRAYIQVMGYYLMVRGRPRINPTLIMSYTDNPLPPDIDPNKVHVASKALGPSARNPWPAMVEDVIHAPDSHTVKSLRTLIYGSLKFGRLRKGEMIGVYDPEGKETHEGIAQVDGTVFVRAAGILMDTLGWVTHGQEVGHWDRSALGWDDAWKNEDP</sequence>
<accession>A0A0C9VRU0</accession>
<name>A0A0C9VRU0_SPHS4</name>
<protein>
    <submittedName>
        <fullName evidence="3">Unplaced genomic scaffold SPHSTscaffold_64, whole genome shotgun sequence</fullName>
    </submittedName>
</protein>
<gene>
    <name evidence="3" type="ORF">M422DRAFT_780500</name>
</gene>
<dbReference type="EMBL" id="KN837139">
    <property type="protein sequence ID" value="KIJ41070.1"/>
    <property type="molecule type" value="Genomic_DNA"/>
</dbReference>